<dbReference type="InterPro" id="IPR019826">
    <property type="entry name" value="Carboxylesterase_B_AS"/>
</dbReference>
<dbReference type="Gene3D" id="3.40.50.1820">
    <property type="entry name" value="alpha/beta hydrolase"/>
    <property type="match status" value="1"/>
</dbReference>
<feature type="non-terminal residue" evidence="5">
    <location>
        <position position="554"/>
    </location>
</feature>
<organism evidence="5 6">
    <name type="scientific">Mollisia scopiformis</name>
    <name type="common">Conifer needle endophyte fungus</name>
    <name type="synonym">Phialocephala scopiformis</name>
    <dbReference type="NCBI Taxonomy" id="149040"/>
    <lineage>
        <taxon>Eukaryota</taxon>
        <taxon>Fungi</taxon>
        <taxon>Dikarya</taxon>
        <taxon>Ascomycota</taxon>
        <taxon>Pezizomycotina</taxon>
        <taxon>Leotiomycetes</taxon>
        <taxon>Helotiales</taxon>
        <taxon>Mollisiaceae</taxon>
        <taxon>Mollisia</taxon>
    </lineage>
</organism>
<dbReference type="PROSITE" id="PS00122">
    <property type="entry name" value="CARBOXYLESTERASE_B_1"/>
    <property type="match status" value="1"/>
</dbReference>
<dbReference type="RefSeq" id="XP_018061539.1">
    <property type="nucleotide sequence ID" value="XM_018208501.1"/>
</dbReference>
<dbReference type="InParanoid" id="A0A132B5L7"/>
<protein>
    <recommendedName>
        <fullName evidence="3">Carboxylic ester hydrolase</fullName>
        <ecNumber evidence="3">3.1.1.-</ecNumber>
    </recommendedName>
</protein>
<evidence type="ECO:0000256" key="3">
    <source>
        <dbReference type="RuleBase" id="RU361235"/>
    </source>
</evidence>
<dbReference type="STRING" id="149040.A0A132B5L7"/>
<sequence length="554" mass="59362">AANSSLPVVDLGYGLWQATLNGTGNYYNFSNIRYARPPVGELRFSPPKHPLVNRSVVNDGQDGRICPQGFVSWSKERSLFVDAYRTNPNNISSFTHVPAPGINTTAKPPKQQDSRASEDCLFLDVLIPTNVYESAASCENNTSGAPVLVWIFGGGYYEGSTESEGNPAGFVSQSESLPSSSPGVVYVSINYRLGALGWMAGPSFTAGGGTENTGFYDQRFALEWIQDNIHLFGGDPNQVTIMGSSAGASSGLHQITAFGGTKGKAPFQQAFLQSPAFSPNPYNALHEEAYQEVLTIANATSLADLRALSSEEIIAVNEAAIFRADYGKSGFGPVVDGFFVPELPTLLLARGKYAKNVRAVMSGHNTDEGLIFTDPSIQNTSAFNTYLSTTLLPDAQPEIIDYVTNTLYPPVFTNATGLGYNDTISRLSTLLADTLLNCNVQALMSAFGANKSYAYLFEEGPSLHGEQGDYTFYDYGGVTKDTYGAVVNATVAKTFQDWMVTFDATGNPNGPGSVPIQPYGMGHLMGSLSNKGVGTPLKDPAGAERCAFWQKALF</sequence>
<keyword evidence="6" id="KW-1185">Reference proteome</keyword>
<dbReference type="GeneID" id="28818227"/>
<evidence type="ECO:0000313" key="5">
    <source>
        <dbReference type="EMBL" id="KUJ07184.1"/>
    </source>
</evidence>
<dbReference type="GO" id="GO:0016787">
    <property type="term" value="F:hydrolase activity"/>
    <property type="evidence" value="ECO:0007669"/>
    <property type="project" value="UniProtKB-KW"/>
</dbReference>
<feature type="non-terminal residue" evidence="5">
    <location>
        <position position="1"/>
    </location>
</feature>
<dbReference type="InterPro" id="IPR002018">
    <property type="entry name" value="CarbesteraseB"/>
</dbReference>
<dbReference type="PROSITE" id="PS00941">
    <property type="entry name" value="CARBOXYLESTERASE_B_2"/>
    <property type="match status" value="1"/>
</dbReference>
<dbReference type="KEGG" id="psco:LY89DRAFT_563829"/>
<evidence type="ECO:0000256" key="1">
    <source>
        <dbReference type="ARBA" id="ARBA00005964"/>
    </source>
</evidence>
<dbReference type="Proteomes" id="UP000070700">
    <property type="component" value="Unassembled WGS sequence"/>
</dbReference>
<dbReference type="EC" id="3.1.1.-" evidence="3"/>
<dbReference type="OrthoDB" id="408631at2759"/>
<evidence type="ECO:0000259" key="4">
    <source>
        <dbReference type="Pfam" id="PF00135"/>
    </source>
</evidence>
<evidence type="ECO:0000313" key="6">
    <source>
        <dbReference type="Proteomes" id="UP000070700"/>
    </source>
</evidence>
<dbReference type="InterPro" id="IPR050309">
    <property type="entry name" value="Type-B_Carboxylest/Lipase"/>
</dbReference>
<dbReference type="PANTHER" id="PTHR11559">
    <property type="entry name" value="CARBOXYLESTERASE"/>
    <property type="match status" value="1"/>
</dbReference>
<dbReference type="ESTHER" id="9helo-a0a132b5l7">
    <property type="family name" value="Fungal_carboxylesterase_lipase"/>
</dbReference>
<dbReference type="AlphaFoldDB" id="A0A132B5L7"/>
<keyword evidence="2 3" id="KW-0378">Hydrolase</keyword>
<reference evidence="5 6" key="1">
    <citation type="submission" date="2015-10" db="EMBL/GenBank/DDBJ databases">
        <title>Full genome of DAOMC 229536 Phialocephala scopiformis, a fungal endophyte of spruce producing the potent anti-insectan compound rugulosin.</title>
        <authorList>
            <consortium name="DOE Joint Genome Institute"/>
            <person name="Walker A.K."/>
            <person name="Frasz S.L."/>
            <person name="Seifert K.A."/>
            <person name="Miller J.D."/>
            <person name="Mondo S.J."/>
            <person name="Labutti K."/>
            <person name="Lipzen A."/>
            <person name="Dockter R."/>
            <person name="Kennedy M."/>
            <person name="Grigoriev I.V."/>
            <person name="Spatafora J.W."/>
        </authorList>
    </citation>
    <scope>NUCLEOTIDE SEQUENCE [LARGE SCALE GENOMIC DNA]</scope>
    <source>
        <strain evidence="5 6">CBS 120377</strain>
    </source>
</reference>
<proteinExistence type="inferred from homology"/>
<dbReference type="Pfam" id="PF00135">
    <property type="entry name" value="COesterase"/>
    <property type="match status" value="1"/>
</dbReference>
<name>A0A132B5L7_MOLSC</name>
<gene>
    <name evidence="5" type="ORF">LY89DRAFT_563829</name>
</gene>
<evidence type="ECO:0000256" key="2">
    <source>
        <dbReference type="ARBA" id="ARBA00022801"/>
    </source>
</evidence>
<accession>A0A132B5L7</accession>
<dbReference type="EMBL" id="KQ947441">
    <property type="protein sequence ID" value="KUJ07184.1"/>
    <property type="molecule type" value="Genomic_DNA"/>
</dbReference>
<dbReference type="InterPro" id="IPR019819">
    <property type="entry name" value="Carboxylesterase_B_CS"/>
</dbReference>
<comment type="similarity">
    <text evidence="1 3">Belongs to the type-B carboxylesterase/lipase family.</text>
</comment>
<feature type="domain" description="Carboxylesterase type B" evidence="4">
    <location>
        <begin position="21"/>
        <end position="549"/>
    </location>
</feature>
<dbReference type="InterPro" id="IPR029058">
    <property type="entry name" value="AB_hydrolase_fold"/>
</dbReference>
<dbReference type="SUPFAM" id="SSF53474">
    <property type="entry name" value="alpha/beta-Hydrolases"/>
    <property type="match status" value="1"/>
</dbReference>